<dbReference type="EMBL" id="JAQHRD010000003">
    <property type="protein sequence ID" value="KAJ6443250.1"/>
    <property type="molecule type" value="Genomic_DNA"/>
</dbReference>
<protein>
    <submittedName>
        <fullName evidence="3">Methyltransferase domain-containing protein</fullName>
    </submittedName>
</protein>
<dbReference type="PROSITE" id="PS50103">
    <property type="entry name" value="ZF_C3H1"/>
    <property type="match status" value="1"/>
</dbReference>
<dbReference type="GO" id="GO:0008270">
    <property type="term" value="F:zinc ion binding"/>
    <property type="evidence" value="ECO:0007669"/>
    <property type="project" value="UniProtKB-KW"/>
</dbReference>
<reference evidence="3" key="1">
    <citation type="submission" date="2023-01" db="EMBL/GenBank/DDBJ databases">
        <title>The growth and conidiation of Purpureocillium lavendulum are regulated by nitrogen source and histone H3K14 acetylation.</title>
        <authorList>
            <person name="Tang P."/>
            <person name="Han J."/>
            <person name="Zhang C."/>
            <person name="Tang P."/>
            <person name="Qi F."/>
            <person name="Zhang K."/>
            <person name="Liang L."/>
        </authorList>
    </citation>
    <scope>NUCLEOTIDE SEQUENCE</scope>
    <source>
        <strain evidence="3">YMF1.00683</strain>
    </source>
</reference>
<dbReference type="GO" id="GO:0032259">
    <property type="term" value="P:methylation"/>
    <property type="evidence" value="ECO:0007669"/>
    <property type="project" value="UniProtKB-KW"/>
</dbReference>
<evidence type="ECO:0000313" key="4">
    <source>
        <dbReference type="Proteomes" id="UP001163105"/>
    </source>
</evidence>
<evidence type="ECO:0000313" key="3">
    <source>
        <dbReference type="EMBL" id="KAJ6443250.1"/>
    </source>
</evidence>
<comment type="caution">
    <text evidence="3">The sequence shown here is derived from an EMBL/GenBank/DDBJ whole genome shotgun (WGS) entry which is preliminary data.</text>
</comment>
<dbReference type="GO" id="GO:0008168">
    <property type="term" value="F:methyltransferase activity"/>
    <property type="evidence" value="ECO:0007669"/>
    <property type="project" value="UniProtKB-KW"/>
</dbReference>
<proteinExistence type="predicted"/>
<keyword evidence="3" id="KW-0808">Transferase</keyword>
<dbReference type="AlphaFoldDB" id="A0AB34FYZ7"/>
<feature type="zinc finger region" description="C3H1-type" evidence="1">
    <location>
        <begin position="101"/>
        <end position="130"/>
    </location>
</feature>
<accession>A0AB34FYZ7</accession>
<evidence type="ECO:0000256" key="1">
    <source>
        <dbReference type="PROSITE-ProRule" id="PRU00723"/>
    </source>
</evidence>
<evidence type="ECO:0000259" key="2">
    <source>
        <dbReference type="PROSITE" id="PS50103"/>
    </source>
</evidence>
<sequence length="206" mass="22358">MLPESAGGGVESLVFYLDRGNGQVTRLIPADILPPLGKVPAREAYHPGMVVLGSPGGEMAQGIAGLNERACIKGNPDRQVTRAVAASTVNGGSSSRSSSGRRHKVYCDKWIHEGVCAFTQQGCRFKHEMPFDEATQRLLGLFQGLPGWYRKSQDERADRMPITDADGSQRYTGHTTMAVLSFRIIGVQWGRRPGSSLQALACTWTP</sequence>
<keyword evidence="1" id="KW-0863">Zinc-finger</keyword>
<feature type="domain" description="C3H1-type" evidence="2">
    <location>
        <begin position="101"/>
        <end position="130"/>
    </location>
</feature>
<keyword evidence="1" id="KW-0479">Metal-binding</keyword>
<keyword evidence="3" id="KW-0489">Methyltransferase</keyword>
<gene>
    <name evidence="3" type="ORF">O9K51_04429</name>
</gene>
<organism evidence="3 4">
    <name type="scientific">Purpureocillium lavendulum</name>
    <dbReference type="NCBI Taxonomy" id="1247861"/>
    <lineage>
        <taxon>Eukaryota</taxon>
        <taxon>Fungi</taxon>
        <taxon>Dikarya</taxon>
        <taxon>Ascomycota</taxon>
        <taxon>Pezizomycotina</taxon>
        <taxon>Sordariomycetes</taxon>
        <taxon>Hypocreomycetidae</taxon>
        <taxon>Hypocreales</taxon>
        <taxon>Ophiocordycipitaceae</taxon>
        <taxon>Purpureocillium</taxon>
    </lineage>
</organism>
<keyword evidence="1" id="KW-0862">Zinc</keyword>
<dbReference type="InterPro" id="IPR000571">
    <property type="entry name" value="Znf_CCCH"/>
</dbReference>
<dbReference type="Proteomes" id="UP001163105">
    <property type="component" value="Unassembled WGS sequence"/>
</dbReference>
<name>A0AB34FYZ7_9HYPO</name>
<keyword evidence="4" id="KW-1185">Reference proteome</keyword>